<feature type="compositionally biased region" description="Basic residues" evidence="1">
    <location>
        <begin position="268"/>
        <end position="283"/>
    </location>
</feature>
<sequence length="616" mass="69301">MTEEEEEEGRKEEWEEHKCIMVESVVGRVVVMVVVGVVGGVAAILLVRAEAAARNAVTNTNTTTSTTTTSDRREVPLTTHDTRHIDTNTADEDETDVRNEWSRMDVNELQLTRSDINRLQREGSLLDALLNVISRRVTAVQHQEEEGTESGSERETQDLNTIKRRSKREVHDHKHKAMTRNTLRSEEGEVAQVYRLNTNNNINNNNRRSKREAVQEYKQDANNQRSEQQHDDNDDDEYQQQQQQQRLQKSSKKRETMSESRPPPPLSARHRIRHRSRKAHHRHYEPWESSQTPSGDTVTAIQESSQTPAGDSVTAATNQQDEEGIIMRADKAGETVRKSDMLILPSISSPSTSIVDSNDDVVVVDDDATVNVISGDSVSIVNSTMQHPMEGRTVVVWKTNLTLSVLLAIPLAVVLTVLAVLSVSCCCCCCWRRRITNNNTSDTPDDTQTEEQPKLTQDWWIPFGCEACCLPDISYQIHRDANPQYKPINVHSSILLPKTTPNLSSLIKSRASTVLPPLPHSRPPLLHDLLSNLPPGASRIGFDDSRIGFHDSRRIGLHDSRIGFEDERMLLEKGDEDWCLSPADGVYDDENDDVGQVVVVGYGINRRARSLESLIL</sequence>
<evidence type="ECO:0000313" key="3">
    <source>
        <dbReference type="EMBL" id="KAK3860765.1"/>
    </source>
</evidence>
<keyword evidence="4" id="KW-1185">Reference proteome</keyword>
<feature type="transmembrane region" description="Helical" evidence="2">
    <location>
        <begin position="401"/>
        <end position="423"/>
    </location>
</feature>
<evidence type="ECO:0000256" key="1">
    <source>
        <dbReference type="SAM" id="MobiDB-lite"/>
    </source>
</evidence>
<gene>
    <name evidence="3" type="ORF">Pcinc_033199</name>
</gene>
<comment type="caution">
    <text evidence="3">The sequence shown here is derived from an EMBL/GenBank/DDBJ whole genome shotgun (WGS) entry which is preliminary data.</text>
</comment>
<accession>A0AAE1ESV8</accession>
<feature type="compositionally biased region" description="Basic residues" evidence="1">
    <location>
        <begin position="162"/>
        <end position="178"/>
    </location>
</feature>
<feature type="transmembrane region" description="Helical" evidence="2">
    <location>
        <begin position="25"/>
        <end position="47"/>
    </location>
</feature>
<proteinExistence type="predicted"/>
<keyword evidence="2" id="KW-0472">Membrane</keyword>
<feature type="compositionally biased region" description="Low complexity" evidence="1">
    <location>
        <begin position="197"/>
        <end position="206"/>
    </location>
</feature>
<name>A0AAE1ESV8_PETCI</name>
<organism evidence="3 4">
    <name type="scientific">Petrolisthes cinctipes</name>
    <name type="common">Flat porcelain crab</name>
    <dbReference type="NCBI Taxonomy" id="88211"/>
    <lineage>
        <taxon>Eukaryota</taxon>
        <taxon>Metazoa</taxon>
        <taxon>Ecdysozoa</taxon>
        <taxon>Arthropoda</taxon>
        <taxon>Crustacea</taxon>
        <taxon>Multicrustacea</taxon>
        <taxon>Malacostraca</taxon>
        <taxon>Eumalacostraca</taxon>
        <taxon>Eucarida</taxon>
        <taxon>Decapoda</taxon>
        <taxon>Pleocyemata</taxon>
        <taxon>Anomura</taxon>
        <taxon>Galatheoidea</taxon>
        <taxon>Porcellanidae</taxon>
        <taxon>Petrolisthes</taxon>
    </lineage>
</organism>
<evidence type="ECO:0000256" key="2">
    <source>
        <dbReference type="SAM" id="Phobius"/>
    </source>
</evidence>
<keyword evidence="2" id="KW-0812">Transmembrane</keyword>
<feature type="region of interest" description="Disordered" evidence="1">
    <location>
        <begin position="141"/>
        <end position="323"/>
    </location>
</feature>
<dbReference type="Proteomes" id="UP001286313">
    <property type="component" value="Unassembled WGS sequence"/>
</dbReference>
<feature type="compositionally biased region" description="Low complexity" evidence="1">
    <location>
        <begin position="239"/>
        <end position="248"/>
    </location>
</feature>
<reference evidence="3" key="1">
    <citation type="submission" date="2023-10" db="EMBL/GenBank/DDBJ databases">
        <title>Genome assemblies of two species of porcelain crab, Petrolisthes cinctipes and Petrolisthes manimaculis (Anomura: Porcellanidae).</title>
        <authorList>
            <person name="Angst P."/>
        </authorList>
    </citation>
    <scope>NUCLEOTIDE SEQUENCE</scope>
    <source>
        <strain evidence="3">PB745_01</strain>
        <tissue evidence="3">Gill</tissue>
    </source>
</reference>
<protein>
    <submittedName>
        <fullName evidence="3">Uncharacterized protein</fullName>
    </submittedName>
</protein>
<keyword evidence="2" id="KW-1133">Transmembrane helix</keyword>
<evidence type="ECO:0000313" key="4">
    <source>
        <dbReference type="Proteomes" id="UP001286313"/>
    </source>
</evidence>
<dbReference type="AlphaFoldDB" id="A0AAE1ESV8"/>
<feature type="compositionally biased region" description="Polar residues" evidence="1">
    <location>
        <begin position="288"/>
        <end position="319"/>
    </location>
</feature>
<dbReference type="EMBL" id="JAWQEG010004635">
    <property type="protein sequence ID" value="KAK3860765.1"/>
    <property type="molecule type" value="Genomic_DNA"/>
</dbReference>